<dbReference type="EMBL" id="CAJMXA010000029">
    <property type="protein sequence ID" value="CAE6412179.1"/>
    <property type="molecule type" value="Genomic_DNA"/>
</dbReference>
<evidence type="ECO:0000256" key="1">
    <source>
        <dbReference type="SAM" id="MobiDB-lite"/>
    </source>
</evidence>
<sequence>MLRRWDRIQHAIIESFTSRGTRPTPIWSLNEFEPNDEQRAYLQRKIARLGASDQDFLRWRNACVAYSLPESLDALATLDNSDTAPTATPLWVTSHLLRRKVYTAAQASIAAHLALVAVPGSGRLVPAHEQPLLLALDAVTRYNLVHMLPALTSRILALPTKHHTKLLAILCKHNLPPSPLAAASLQLVLDDIATNLIMLPNETWQSVWEKWVIIHPLGDNFTTSLRLQIRDQGFQAPHYRNFHRSKAYTQYATNFPKRINPSRQDPTLAALTAAAYSRQVSARFLLGIASTLGDGLFPPHPDQRRTNTSVPSVTFLTALILGLVRKGAYSRAVGVWQNAKKSVHRIAVTPKLVEATVSAYILNGDLEEAVEMLDKYARSMPKPESPTNDQKGRARLPQLVTLLISRLPASGQNIAFAQSYERWAIQPDSSALEAVMIGAAQATAKQSRGDLDLRSNVRELQKGFKNIFGRTSARVEPFEQTIFSPGPFHKQDAIGLFQNVLFRNWPFIRGVEQGYWEGLLEKQAIDLFIPISLTVRRRALDDTTANESPDPRPAIEFTPSPLHPSPTPLYPHACPTRRTWTVYLSLLDPEELPQALGWMKSVDEFLHAHSTSTGSPLDLFRPERAAMIDVLMRWEDAVLAGETPVGRAWEERKKRAEGGVGREGALRTWLIEWLGDEYVPSRSEIATARIKVND</sequence>
<proteinExistence type="predicted"/>
<gene>
    <name evidence="2" type="ORF">RDB_LOCUS2172</name>
</gene>
<evidence type="ECO:0000313" key="3">
    <source>
        <dbReference type="Proteomes" id="UP000663853"/>
    </source>
</evidence>
<name>A0A8H2WXE0_9AGAM</name>
<feature type="region of interest" description="Disordered" evidence="1">
    <location>
        <begin position="542"/>
        <end position="568"/>
    </location>
</feature>
<protein>
    <submittedName>
        <fullName evidence="2">Uncharacterized protein</fullName>
    </submittedName>
</protein>
<organism evidence="2 3">
    <name type="scientific">Rhizoctonia solani</name>
    <dbReference type="NCBI Taxonomy" id="456999"/>
    <lineage>
        <taxon>Eukaryota</taxon>
        <taxon>Fungi</taxon>
        <taxon>Dikarya</taxon>
        <taxon>Basidiomycota</taxon>
        <taxon>Agaricomycotina</taxon>
        <taxon>Agaricomycetes</taxon>
        <taxon>Cantharellales</taxon>
        <taxon>Ceratobasidiaceae</taxon>
        <taxon>Rhizoctonia</taxon>
    </lineage>
</organism>
<accession>A0A8H2WXE0</accession>
<reference evidence="2" key="1">
    <citation type="submission" date="2021-01" db="EMBL/GenBank/DDBJ databases">
        <authorList>
            <person name="Kaushik A."/>
        </authorList>
    </citation>
    <scope>NUCLEOTIDE SEQUENCE</scope>
    <source>
        <strain evidence="2">AG6-10EEA</strain>
    </source>
</reference>
<evidence type="ECO:0000313" key="2">
    <source>
        <dbReference type="EMBL" id="CAE6412179.1"/>
    </source>
</evidence>
<dbReference type="AlphaFoldDB" id="A0A8H2WXE0"/>
<dbReference type="Proteomes" id="UP000663853">
    <property type="component" value="Unassembled WGS sequence"/>
</dbReference>
<comment type="caution">
    <text evidence="2">The sequence shown here is derived from an EMBL/GenBank/DDBJ whole genome shotgun (WGS) entry which is preliminary data.</text>
</comment>